<protein>
    <recommendedName>
        <fullName evidence="3">B box-type domain-containing protein</fullName>
    </recommendedName>
</protein>
<dbReference type="PROSITE" id="PS50119">
    <property type="entry name" value="ZF_BBOX"/>
    <property type="match status" value="1"/>
</dbReference>
<proteinExistence type="predicted"/>
<evidence type="ECO:0000256" key="1">
    <source>
        <dbReference type="PROSITE-ProRule" id="PRU00024"/>
    </source>
</evidence>
<dbReference type="InterPro" id="IPR006734">
    <property type="entry name" value="PLATZ"/>
</dbReference>
<accession>A0AAV1BCY2</accession>
<evidence type="ECO:0000313" key="5">
    <source>
        <dbReference type="Proteomes" id="UP001157006"/>
    </source>
</evidence>
<dbReference type="GO" id="GO:0008270">
    <property type="term" value="F:zinc ion binding"/>
    <property type="evidence" value="ECO:0007669"/>
    <property type="project" value="UniProtKB-KW"/>
</dbReference>
<keyword evidence="1" id="KW-0479">Metal-binding</keyword>
<keyword evidence="1" id="KW-0863">Zinc-finger</keyword>
<dbReference type="SUPFAM" id="SSF57845">
    <property type="entry name" value="B-box zinc-binding domain"/>
    <property type="match status" value="1"/>
</dbReference>
<evidence type="ECO:0000256" key="2">
    <source>
        <dbReference type="SAM" id="MobiDB-lite"/>
    </source>
</evidence>
<gene>
    <name evidence="4" type="ORF">VFH_VI168680</name>
</gene>
<evidence type="ECO:0000259" key="3">
    <source>
        <dbReference type="PROSITE" id="PS50119"/>
    </source>
</evidence>
<dbReference type="Proteomes" id="UP001157006">
    <property type="component" value="Chromosome 6"/>
</dbReference>
<feature type="region of interest" description="Disordered" evidence="2">
    <location>
        <begin position="206"/>
        <end position="256"/>
    </location>
</feature>
<dbReference type="CDD" id="cd19756">
    <property type="entry name" value="Bbox2"/>
    <property type="match status" value="1"/>
</dbReference>
<reference evidence="4 5" key="1">
    <citation type="submission" date="2023-01" db="EMBL/GenBank/DDBJ databases">
        <authorList>
            <person name="Kreplak J."/>
        </authorList>
    </citation>
    <scope>NUCLEOTIDE SEQUENCE [LARGE SCALE GENOMIC DNA]</scope>
</reference>
<feature type="compositionally biased region" description="Low complexity" evidence="2">
    <location>
        <begin position="206"/>
        <end position="218"/>
    </location>
</feature>
<feature type="domain" description="B box-type" evidence="3">
    <location>
        <begin position="78"/>
        <end position="117"/>
    </location>
</feature>
<organism evidence="4 5">
    <name type="scientific">Vicia faba</name>
    <name type="common">Broad bean</name>
    <name type="synonym">Faba vulgaris</name>
    <dbReference type="NCBI Taxonomy" id="3906"/>
    <lineage>
        <taxon>Eukaryota</taxon>
        <taxon>Viridiplantae</taxon>
        <taxon>Streptophyta</taxon>
        <taxon>Embryophyta</taxon>
        <taxon>Tracheophyta</taxon>
        <taxon>Spermatophyta</taxon>
        <taxon>Magnoliopsida</taxon>
        <taxon>eudicotyledons</taxon>
        <taxon>Gunneridae</taxon>
        <taxon>Pentapetalae</taxon>
        <taxon>rosids</taxon>
        <taxon>fabids</taxon>
        <taxon>Fabales</taxon>
        <taxon>Fabaceae</taxon>
        <taxon>Papilionoideae</taxon>
        <taxon>50 kb inversion clade</taxon>
        <taxon>NPAAA clade</taxon>
        <taxon>Hologalegina</taxon>
        <taxon>IRL clade</taxon>
        <taxon>Fabeae</taxon>
        <taxon>Vicia</taxon>
    </lineage>
</organism>
<feature type="compositionally biased region" description="Basic residues" evidence="2">
    <location>
        <begin position="241"/>
        <end position="250"/>
    </location>
</feature>
<dbReference type="AlphaFoldDB" id="A0AAV1BCY2"/>
<dbReference type="Pfam" id="PF04640">
    <property type="entry name" value="PLATZ"/>
    <property type="match status" value="1"/>
</dbReference>
<dbReference type="EMBL" id="OX451741">
    <property type="protein sequence ID" value="CAI8619392.1"/>
    <property type="molecule type" value="Genomic_DNA"/>
</dbReference>
<keyword evidence="5" id="KW-1185">Reference proteome</keyword>
<dbReference type="InterPro" id="IPR000315">
    <property type="entry name" value="Znf_B-box"/>
</dbReference>
<dbReference type="Gene3D" id="3.30.160.60">
    <property type="entry name" value="Classic Zinc Finger"/>
    <property type="match status" value="1"/>
</dbReference>
<keyword evidence="1" id="KW-0862">Zinc</keyword>
<name>A0AAV1BCY2_VICFA</name>
<dbReference type="PANTHER" id="PTHR31065">
    <property type="entry name" value="PLATZ TRANSCRIPTION FACTOR FAMILY PROTEIN"/>
    <property type="match status" value="1"/>
</dbReference>
<evidence type="ECO:0000313" key="4">
    <source>
        <dbReference type="EMBL" id="CAI8619392.1"/>
    </source>
</evidence>
<dbReference type="PANTHER" id="PTHR31065:SF9">
    <property type="entry name" value="TRANSCRIPTION FACTOR FAMILY PROTEIN, PUTATIVE-RELATED"/>
    <property type="match status" value="1"/>
</dbReference>
<sequence length="256" mass="29362">MCVNLNQNLQSKVSLISKRLLRVTLSLPFLYFWATSAGITRGASSSTKINMDQDGTQSNVKKPVWLEDFLERKFFGSCSLHQTRRNQLNKYCIYCNKLCCQFCVSFGLHRHHKLLKVSRHVNKDVVSLRAIENYFDCSQIQTYKCNKRLVVSRNPLEVFELSSNVEESCKVCKKKFNAPHLYSYCSISCKVVALEKKPAPEDPASIIIIESSSGPSLESRPRPRPRPLPRQTQEITSEPSKRKRKRKGSPHRSPLQ</sequence>